<comment type="similarity">
    <text evidence="19">Belongs to the MurB family.</text>
</comment>
<evidence type="ECO:0000256" key="3">
    <source>
        <dbReference type="ARBA" id="ARBA00004496"/>
    </source>
</evidence>
<keyword evidence="12 19" id="KW-0133">Cell shape</keyword>
<keyword evidence="13 19" id="KW-0573">Peptidoglycan synthesis</keyword>
<evidence type="ECO:0000256" key="7">
    <source>
        <dbReference type="ARBA" id="ARBA00022490"/>
    </source>
</evidence>
<feature type="active site" evidence="19">
    <location>
        <position position="333"/>
    </location>
</feature>
<keyword evidence="15 19" id="KW-0131">Cell cycle</keyword>
<evidence type="ECO:0000256" key="13">
    <source>
        <dbReference type="ARBA" id="ARBA00022984"/>
    </source>
</evidence>
<dbReference type="EC" id="1.3.1.98" evidence="5 19"/>
<evidence type="ECO:0000256" key="9">
    <source>
        <dbReference type="ARBA" id="ARBA00022630"/>
    </source>
</evidence>
<comment type="function">
    <text evidence="2 19">Cell wall formation.</text>
</comment>
<dbReference type="SUPFAM" id="SSF56194">
    <property type="entry name" value="Uridine diphospho-N-Acetylenolpyruvylglucosamine reductase, MurB, C-terminal domain"/>
    <property type="match status" value="1"/>
</dbReference>
<dbReference type="PANTHER" id="PTHR21071">
    <property type="entry name" value="UDP-N-ACETYLENOLPYRUVOYLGLUCOSAMINE REDUCTASE"/>
    <property type="match status" value="1"/>
</dbReference>
<evidence type="ECO:0000256" key="11">
    <source>
        <dbReference type="ARBA" id="ARBA00022857"/>
    </source>
</evidence>
<dbReference type="InterPro" id="IPR016167">
    <property type="entry name" value="FAD-bd_PCMH_sub1"/>
</dbReference>
<gene>
    <name evidence="19" type="primary">murB</name>
    <name evidence="21" type="ORF">HQ43_04610</name>
</gene>
<protein>
    <recommendedName>
        <fullName evidence="6 19">UDP-N-acetylenolpyruvoylglucosamine reductase</fullName>
        <ecNumber evidence="5 19">1.3.1.98</ecNumber>
    </recommendedName>
    <alternativeName>
        <fullName evidence="17 19">UDP-N-acetylmuramate dehydrogenase</fullName>
    </alternativeName>
</protein>
<dbReference type="InterPro" id="IPR003170">
    <property type="entry name" value="MurB"/>
</dbReference>
<evidence type="ECO:0000259" key="20">
    <source>
        <dbReference type="PROSITE" id="PS51387"/>
    </source>
</evidence>
<dbReference type="InterPro" id="IPR016166">
    <property type="entry name" value="FAD-bd_PCMH"/>
</dbReference>
<dbReference type="InterPro" id="IPR036318">
    <property type="entry name" value="FAD-bd_PCMH-like_sf"/>
</dbReference>
<dbReference type="NCBIfam" id="NF000755">
    <property type="entry name" value="PRK00046.1"/>
    <property type="match status" value="1"/>
</dbReference>
<keyword evidence="14 19" id="KW-0560">Oxidoreductase</keyword>
<dbReference type="EMBL" id="JQZV01000009">
    <property type="protein sequence ID" value="KGN92536.1"/>
    <property type="molecule type" value="Genomic_DNA"/>
</dbReference>
<reference evidence="21 22" key="1">
    <citation type="submission" date="2014-08" db="EMBL/GenBank/DDBJ databases">
        <title>Porphyromonas canoris strain:OH2762 Genome sequencing.</title>
        <authorList>
            <person name="Wallis C."/>
            <person name="Deusch O."/>
            <person name="O'Flynn C."/>
            <person name="Davis I."/>
            <person name="Jospin G."/>
            <person name="Darling A.E."/>
            <person name="Coil D.A."/>
            <person name="Alexiev A."/>
            <person name="Horsfall A."/>
            <person name="Kirkwood N."/>
            <person name="Harris S."/>
            <person name="Eisen J.A."/>
        </authorList>
    </citation>
    <scope>NUCLEOTIDE SEQUENCE [LARGE SCALE GENOMIC DNA]</scope>
    <source>
        <strain evidence="22">COT-108 OH2762</strain>
    </source>
</reference>
<dbReference type="Gene3D" id="3.90.78.10">
    <property type="entry name" value="UDP-N-acetylenolpyruvoylglucosamine reductase, C-terminal domain"/>
    <property type="match status" value="1"/>
</dbReference>
<name>A0ABR4XL15_9PORP</name>
<dbReference type="NCBIfam" id="TIGR00179">
    <property type="entry name" value="murB"/>
    <property type="match status" value="1"/>
</dbReference>
<comment type="caution">
    <text evidence="21">The sequence shown here is derived from an EMBL/GenBank/DDBJ whole genome shotgun (WGS) entry which is preliminary data.</text>
</comment>
<dbReference type="HAMAP" id="MF_00037">
    <property type="entry name" value="MurB"/>
    <property type="match status" value="1"/>
</dbReference>
<evidence type="ECO:0000256" key="17">
    <source>
        <dbReference type="ARBA" id="ARBA00031026"/>
    </source>
</evidence>
<comment type="catalytic activity">
    <reaction evidence="18 19">
        <text>UDP-N-acetyl-alpha-D-muramate + NADP(+) = UDP-N-acetyl-3-O-(1-carboxyvinyl)-alpha-D-glucosamine + NADPH + H(+)</text>
        <dbReference type="Rhea" id="RHEA:12248"/>
        <dbReference type="ChEBI" id="CHEBI:15378"/>
        <dbReference type="ChEBI" id="CHEBI:57783"/>
        <dbReference type="ChEBI" id="CHEBI:58349"/>
        <dbReference type="ChEBI" id="CHEBI:68483"/>
        <dbReference type="ChEBI" id="CHEBI:70757"/>
        <dbReference type="EC" id="1.3.1.98"/>
    </reaction>
</comment>
<evidence type="ECO:0000256" key="14">
    <source>
        <dbReference type="ARBA" id="ARBA00023002"/>
    </source>
</evidence>
<keyword evidence="9 19" id="KW-0285">Flavoprotein</keyword>
<evidence type="ECO:0000256" key="19">
    <source>
        <dbReference type="HAMAP-Rule" id="MF_00037"/>
    </source>
</evidence>
<evidence type="ECO:0000256" key="8">
    <source>
        <dbReference type="ARBA" id="ARBA00022618"/>
    </source>
</evidence>
<evidence type="ECO:0000313" key="21">
    <source>
        <dbReference type="EMBL" id="KGN92536.1"/>
    </source>
</evidence>
<dbReference type="RefSeq" id="WP_036790253.1">
    <property type="nucleotide sequence ID" value="NZ_JQZV01000009.1"/>
</dbReference>
<dbReference type="InterPro" id="IPR036635">
    <property type="entry name" value="MurB_C_sf"/>
</dbReference>
<feature type="active site" evidence="19">
    <location>
        <position position="164"/>
    </location>
</feature>
<evidence type="ECO:0000256" key="6">
    <source>
        <dbReference type="ARBA" id="ARBA00015188"/>
    </source>
</evidence>
<comment type="subcellular location">
    <subcellularLocation>
        <location evidence="3 19">Cytoplasm</location>
    </subcellularLocation>
</comment>
<dbReference type="PROSITE" id="PS51387">
    <property type="entry name" value="FAD_PCMH"/>
    <property type="match status" value="1"/>
</dbReference>
<dbReference type="Gene3D" id="3.30.43.10">
    <property type="entry name" value="Uridine Diphospho-n-acetylenolpyruvylglucosamine Reductase, domain 2"/>
    <property type="match status" value="1"/>
</dbReference>
<dbReference type="PANTHER" id="PTHR21071:SF4">
    <property type="entry name" value="UDP-N-ACETYLENOLPYRUVOYLGLUCOSAMINE REDUCTASE"/>
    <property type="match status" value="1"/>
</dbReference>
<comment type="cofactor">
    <cofactor evidence="1 19">
        <name>FAD</name>
        <dbReference type="ChEBI" id="CHEBI:57692"/>
    </cofactor>
</comment>
<dbReference type="InterPro" id="IPR006094">
    <property type="entry name" value="Oxid_FAD_bind_N"/>
</dbReference>
<evidence type="ECO:0000256" key="5">
    <source>
        <dbReference type="ARBA" id="ARBA00012518"/>
    </source>
</evidence>
<evidence type="ECO:0000256" key="16">
    <source>
        <dbReference type="ARBA" id="ARBA00023316"/>
    </source>
</evidence>
<dbReference type="Proteomes" id="UP000030101">
    <property type="component" value="Unassembled WGS sequence"/>
</dbReference>
<feature type="active site" description="Proton donor" evidence="19">
    <location>
        <position position="237"/>
    </location>
</feature>
<dbReference type="Pfam" id="PF02873">
    <property type="entry name" value="MurB_C"/>
    <property type="match status" value="1"/>
</dbReference>
<accession>A0ABR4XL15</accession>
<keyword evidence="7 19" id="KW-0963">Cytoplasm</keyword>
<keyword evidence="10 19" id="KW-0274">FAD</keyword>
<feature type="domain" description="FAD-binding PCMH-type" evidence="20">
    <location>
        <begin position="17"/>
        <end position="189"/>
    </location>
</feature>
<proteinExistence type="inferred from homology"/>
<comment type="pathway">
    <text evidence="4 19">Cell wall biogenesis; peptidoglycan biosynthesis.</text>
</comment>
<evidence type="ECO:0000256" key="12">
    <source>
        <dbReference type="ARBA" id="ARBA00022960"/>
    </source>
</evidence>
<dbReference type="Pfam" id="PF01565">
    <property type="entry name" value="FAD_binding_4"/>
    <property type="match status" value="1"/>
</dbReference>
<keyword evidence="8 19" id="KW-0132">Cell division</keyword>
<dbReference type="InterPro" id="IPR016169">
    <property type="entry name" value="FAD-bd_PCMH_sub2"/>
</dbReference>
<evidence type="ECO:0000256" key="18">
    <source>
        <dbReference type="ARBA" id="ARBA00048914"/>
    </source>
</evidence>
<evidence type="ECO:0000256" key="15">
    <source>
        <dbReference type="ARBA" id="ARBA00023306"/>
    </source>
</evidence>
<keyword evidence="16 19" id="KW-0961">Cell wall biogenesis/degradation</keyword>
<evidence type="ECO:0000256" key="10">
    <source>
        <dbReference type="ARBA" id="ARBA00022827"/>
    </source>
</evidence>
<evidence type="ECO:0000256" key="4">
    <source>
        <dbReference type="ARBA" id="ARBA00004752"/>
    </source>
</evidence>
<dbReference type="SUPFAM" id="SSF56176">
    <property type="entry name" value="FAD-binding/transporter-associated domain-like"/>
    <property type="match status" value="1"/>
</dbReference>
<keyword evidence="11 19" id="KW-0521">NADP</keyword>
<evidence type="ECO:0000256" key="1">
    <source>
        <dbReference type="ARBA" id="ARBA00001974"/>
    </source>
</evidence>
<evidence type="ECO:0000313" key="22">
    <source>
        <dbReference type="Proteomes" id="UP000030101"/>
    </source>
</evidence>
<sequence length="347" mass="38993">MKIHTDYNVEPLNTFGVGAQVSYYVEIESEEDISTLLRDEYFRYADKHIIGGGSNLLFTANVNGVLIKYISDEIRLLSEDESSVLLQLDAGVEWDRAVAYCCERNWWGIENLSLIPGVAGAAAVQNIGAYGVEIADVLVSVEGYDLVDGEHRTYMQKECDYAYRDSRFKRPEEMDRFLITKVVLRLSKQPNPILSYNGLQDLATADGSLTPLQVRERVISIRESKLPDPKVLGNAGSYFMNPVVDADKLQSLLQEYPDLSYHLQDDGRGKLSAAWLIDRCGYKGYRSGNVGTYEKHALIIVNYGGASGREVARLAEEIQESVWKKYGVRLIPEVKYVAAPTYNHPQE</sequence>
<evidence type="ECO:0000256" key="2">
    <source>
        <dbReference type="ARBA" id="ARBA00003921"/>
    </source>
</evidence>
<organism evidence="21 22">
    <name type="scientific">Porphyromonas canoris</name>
    <dbReference type="NCBI Taxonomy" id="36875"/>
    <lineage>
        <taxon>Bacteria</taxon>
        <taxon>Pseudomonadati</taxon>
        <taxon>Bacteroidota</taxon>
        <taxon>Bacteroidia</taxon>
        <taxon>Bacteroidales</taxon>
        <taxon>Porphyromonadaceae</taxon>
        <taxon>Porphyromonas</taxon>
    </lineage>
</organism>
<keyword evidence="22" id="KW-1185">Reference proteome</keyword>
<dbReference type="Gene3D" id="3.30.465.10">
    <property type="match status" value="1"/>
</dbReference>
<dbReference type="InterPro" id="IPR011601">
    <property type="entry name" value="MurB_C"/>
</dbReference>